<accession>A0A1D1W602</accession>
<dbReference type="EMBL" id="BDGG01000013">
    <property type="protein sequence ID" value="GAV06439.1"/>
    <property type="molecule type" value="Genomic_DNA"/>
</dbReference>
<reference evidence="2 3" key="1">
    <citation type="journal article" date="2016" name="Nat. Commun.">
        <title>Extremotolerant tardigrade genome and improved radiotolerance of human cultured cells by tardigrade-unique protein.</title>
        <authorList>
            <person name="Hashimoto T."/>
            <person name="Horikawa D.D."/>
            <person name="Saito Y."/>
            <person name="Kuwahara H."/>
            <person name="Kozuka-Hata H."/>
            <person name="Shin-I T."/>
            <person name="Minakuchi Y."/>
            <person name="Ohishi K."/>
            <person name="Motoyama A."/>
            <person name="Aizu T."/>
            <person name="Enomoto A."/>
            <person name="Kondo K."/>
            <person name="Tanaka S."/>
            <person name="Hara Y."/>
            <person name="Koshikawa S."/>
            <person name="Sagara H."/>
            <person name="Miura T."/>
            <person name="Yokobori S."/>
            <person name="Miyagawa K."/>
            <person name="Suzuki Y."/>
            <person name="Kubo T."/>
            <person name="Oyama M."/>
            <person name="Kohara Y."/>
            <person name="Fujiyama A."/>
            <person name="Arakawa K."/>
            <person name="Katayama T."/>
            <person name="Toyoda A."/>
            <person name="Kunieda T."/>
        </authorList>
    </citation>
    <scope>NUCLEOTIDE SEQUENCE [LARGE SCALE GENOMIC DNA]</scope>
    <source>
        <strain evidence="2 3">YOKOZUNA-1</strain>
    </source>
</reference>
<evidence type="ECO:0000313" key="3">
    <source>
        <dbReference type="Proteomes" id="UP000186922"/>
    </source>
</evidence>
<protein>
    <submittedName>
        <fullName evidence="2">Uncharacterized protein</fullName>
    </submittedName>
</protein>
<gene>
    <name evidence="2" type="primary">RvY_16433</name>
    <name evidence="2" type="synonym">RvY_16433.1</name>
    <name evidence="2" type="ORF">RvY_16433-1</name>
</gene>
<comment type="caution">
    <text evidence="2">The sequence shown here is derived from an EMBL/GenBank/DDBJ whole genome shotgun (WGS) entry which is preliminary data.</text>
</comment>
<name>A0A1D1W602_RAMVA</name>
<keyword evidence="3" id="KW-1185">Reference proteome</keyword>
<feature type="region of interest" description="Disordered" evidence="1">
    <location>
        <begin position="79"/>
        <end position="109"/>
    </location>
</feature>
<evidence type="ECO:0000313" key="2">
    <source>
        <dbReference type="EMBL" id="GAV06439.1"/>
    </source>
</evidence>
<dbReference type="AlphaFoldDB" id="A0A1D1W602"/>
<proteinExistence type="predicted"/>
<evidence type="ECO:0000256" key="1">
    <source>
        <dbReference type="SAM" id="MobiDB-lite"/>
    </source>
</evidence>
<dbReference type="Proteomes" id="UP000186922">
    <property type="component" value="Unassembled WGS sequence"/>
</dbReference>
<organism evidence="2 3">
    <name type="scientific">Ramazzottius varieornatus</name>
    <name type="common">Water bear</name>
    <name type="synonym">Tardigrade</name>
    <dbReference type="NCBI Taxonomy" id="947166"/>
    <lineage>
        <taxon>Eukaryota</taxon>
        <taxon>Metazoa</taxon>
        <taxon>Ecdysozoa</taxon>
        <taxon>Tardigrada</taxon>
        <taxon>Eutardigrada</taxon>
        <taxon>Parachela</taxon>
        <taxon>Hypsibioidea</taxon>
        <taxon>Ramazzottiidae</taxon>
        <taxon>Ramazzottius</taxon>
    </lineage>
</organism>
<sequence>MDLRIDTHNKAACFPQWCFDRSNSASKWDGFSQRPVADFGSRNPWKAGIDYAMITSSDAVRRLGARAHVFSPADLTNCPSESPLSPFPLRTSGFAPSAESAPHRPQTSC</sequence>